<dbReference type="RefSeq" id="WP_128506465.1">
    <property type="nucleotide sequence ID" value="NZ_QUAC01000083.1"/>
</dbReference>
<keyword evidence="2" id="KW-1185">Reference proteome</keyword>
<protein>
    <submittedName>
        <fullName evidence="1">Uncharacterized protein</fullName>
    </submittedName>
</protein>
<dbReference type="OrthoDB" id="3894261at2"/>
<accession>A0A371Q634</accession>
<dbReference type="AlphaFoldDB" id="A0A371Q634"/>
<proteinExistence type="predicted"/>
<evidence type="ECO:0000313" key="1">
    <source>
        <dbReference type="EMBL" id="REK90142.1"/>
    </source>
</evidence>
<organism evidence="1 2">
    <name type="scientific">Streptomyces inhibens</name>
    <dbReference type="NCBI Taxonomy" id="2293571"/>
    <lineage>
        <taxon>Bacteria</taxon>
        <taxon>Bacillati</taxon>
        <taxon>Actinomycetota</taxon>
        <taxon>Actinomycetes</taxon>
        <taxon>Kitasatosporales</taxon>
        <taxon>Streptomycetaceae</taxon>
        <taxon>Streptomyces</taxon>
    </lineage>
</organism>
<comment type="caution">
    <text evidence="1">The sequence shown here is derived from an EMBL/GenBank/DDBJ whole genome shotgun (WGS) entry which is preliminary data.</text>
</comment>
<sequence length="67" mass="7777">MELALCFRHTVRDPHDGIAATIGRLRELTREGHYAYYVDIARFMAALPLDVRYSARWIAGQQATRER</sequence>
<reference evidence="1 2" key="1">
    <citation type="submission" date="2018-08" db="EMBL/GenBank/DDBJ databases">
        <title>Streptomyces NEAU-D10 sp. nov., a novel Actinomycete isolated from soil.</title>
        <authorList>
            <person name="Jin L."/>
        </authorList>
    </citation>
    <scope>NUCLEOTIDE SEQUENCE [LARGE SCALE GENOMIC DNA]</scope>
    <source>
        <strain evidence="1 2">NEAU-D10</strain>
    </source>
</reference>
<evidence type="ECO:0000313" key="2">
    <source>
        <dbReference type="Proteomes" id="UP000262477"/>
    </source>
</evidence>
<dbReference type="Proteomes" id="UP000262477">
    <property type="component" value="Unassembled WGS sequence"/>
</dbReference>
<dbReference type="EMBL" id="QUAC01000083">
    <property type="protein sequence ID" value="REK90142.1"/>
    <property type="molecule type" value="Genomic_DNA"/>
</dbReference>
<gene>
    <name evidence="1" type="ORF">DY245_11885</name>
</gene>
<name>A0A371Q634_STRIH</name>